<dbReference type="RefSeq" id="WP_308134721.1">
    <property type="nucleotide sequence ID" value="NZ_CP133217.1"/>
</dbReference>
<name>A0AA51MQF0_9GAMM</name>
<dbReference type="InterPro" id="IPR000073">
    <property type="entry name" value="AB_hydrolase_1"/>
</dbReference>
<evidence type="ECO:0000313" key="4">
    <source>
        <dbReference type="Proteomes" id="UP001223336"/>
    </source>
</evidence>
<proteinExistence type="predicted"/>
<dbReference type="InterPro" id="IPR029058">
    <property type="entry name" value="AB_hydrolase_fold"/>
</dbReference>
<dbReference type="Proteomes" id="UP001229862">
    <property type="component" value="Chromosome"/>
</dbReference>
<dbReference type="EMBL" id="JAVFKN010000011">
    <property type="protein sequence ID" value="MDQ5768751.1"/>
    <property type="molecule type" value="Genomic_DNA"/>
</dbReference>
<dbReference type="AlphaFoldDB" id="A0AA51MQF0"/>
<keyword evidence="3" id="KW-0378">Hydrolase</keyword>
<keyword evidence="4" id="KW-1185">Reference proteome</keyword>
<accession>A0AA51MQF0</accession>
<gene>
    <name evidence="2" type="ORF">RCC75_09440</name>
    <name evidence="3" type="ORF">RCG00_20065</name>
</gene>
<evidence type="ECO:0000259" key="1">
    <source>
        <dbReference type="Pfam" id="PF12697"/>
    </source>
</evidence>
<dbReference type="EMBL" id="CP133217">
    <property type="protein sequence ID" value="WML86567.1"/>
    <property type="molecule type" value="Genomic_DNA"/>
</dbReference>
<dbReference type="Pfam" id="PF12697">
    <property type="entry name" value="Abhydrolase_6"/>
    <property type="match status" value="1"/>
</dbReference>
<reference evidence="3 4" key="1">
    <citation type="submission" date="2023-08" db="EMBL/GenBank/DDBJ databases">
        <title>New molecular markers tilS and rpoB for phylogenetic and monitoring studies of the genus Thiothrix biodiversity.</title>
        <authorList>
            <person name="Ravin N.V."/>
            <person name="Smolyakov D."/>
            <person name="Markov N.D."/>
            <person name="Beletsky A.V."/>
            <person name="Mardanov A.V."/>
            <person name="Rudenko T.S."/>
            <person name="Grabovich M.Y."/>
        </authorList>
    </citation>
    <scope>NUCLEOTIDE SEQUENCE</scope>
    <source>
        <strain evidence="3">DNT52</strain>
        <strain evidence="2 4">H33</strain>
    </source>
</reference>
<dbReference type="Proteomes" id="UP001223336">
    <property type="component" value="Unassembled WGS sequence"/>
</dbReference>
<feature type="domain" description="AB hydrolase-1" evidence="1">
    <location>
        <begin position="5"/>
        <end position="218"/>
    </location>
</feature>
<dbReference type="GO" id="GO:0016787">
    <property type="term" value="F:hydrolase activity"/>
    <property type="evidence" value="ECO:0007669"/>
    <property type="project" value="UniProtKB-KW"/>
</dbReference>
<protein>
    <submittedName>
        <fullName evidence="3">Alpha/beta fold hydrolase</fullName>
    </submittedName>
</protein>
<dbReference type="SUPFAM" id="SSF53474">
    <property type="entry name" value="alpha/beta-Hydrolases"/>
    <property type="match status" value="1"/>
</dbReference>
<evidence type="ECO:0000313" key="3">
    <source>
        <dbReference type="EMBL" id="WML86567.1"/>
    </source>
</evidence>
<organism evidence="3">
    <name type="scientific">Thiothrix subterranea</name>
    <dbReference type="NCBI Taxonomy" id="2735563"/>
    <lineage>
        <taxon>Bacteria</taxon>
        <taxon>Pseudomonadati</taxon>
        <taxon>Pseudomonadota</taxon>
        <taxon>Gammaproteobacteria</taxon>
        <taxon>Thiotrichales</taxon>
        <taxon>Thiotrichaceae</taxon>
        <taxon>Thiothrix</taxon>
    </lineage>
</organism>
<dbReference type="Gene3D" id="3.40.50.1820">
    <property type="entry name" value="alpha/beta hydrolase"/>
    <property type="match status" value="1"/>
</dbReference>
<evidence type="ECO:0000313" key="2">
    <source>
        <dbReference type="EMBL" id="MDQ5768751.1"/>
    </source>
</evidence>
<sequence length="231" mass="25738">MATKLVLLPGLDGTGLLFQPLQEALGAALPVQVICYPPDQCLSVEALAAQVRVQVAFDTDTVLLAESFSGLIAVELLRQGIPLRSVIFCASFASAPHPWLLKLAMHLPLERWWRLPLPESLLRLLGIDARLQALLKPVREQVLPGVAAYRLRLIAAARPFVLAQRWEIPCHYLRAVNDRAVPERCADELRRYFSRVEITRIAQSGHFLLQTQPVACAALLKRLIITMEESP</sequence>